<evidence type="ECO:0000313" key="17">
    <source>
        <dbReference type="Proteomes" id="UP000253862"/>
    </source>
</evidence>
<evidence type="ECO:0000256" key="1">
    <source>
        <dbReference type="ARBA" id="ARBA00001974"/>
    </source>
</evidence>
<evidence type="ECO:0000256" key="13">
    <source>
        <dbReference type="RuleBase" id="RU362049"/>
    </source>
</evidence>
<evidence type="ECO:0000256" key="12">
    <source>
        <dbReference type="PIRSR" id="PIRSR000171-1"/>
    </source>
</evidence>
<dbReference type="EMBL" id="CP022375">
    <property type="protein sequence ID" value="AXH29942.1"/>
    <property type="molecule type" value="Genomic_DNA"/>
</dbReference>
<proteinExistence type="inferred from homology"/>
<feature type="active site" description="Proton acceptor" evidence="12">
    <location>
        <position position="276"/>
    </location>
</feature>
<evidence type="ECO:0000256" key="2">
    <source>
        <dbReference type="ARBA" id="ARBA00004950"/>
    </source>
</evidence>
<keyword evidence="9 13" id="KW-0560">Oxidoreductase</keyword>
<comment type="catalytic activity">
    <reaction evidence="10">
        <text>L-aspartate + O2 = iminosuccinate + H2O2</text>
        <dbReference type="Rhea" id="RHEA:25876"/>
        <dbReference type="ChEBI" id="CHEBI:15379"/>
        <dbReference type="ChEBI" id="CHEBI:16240"/>
        <dbReference type="ChEBI" id="CHEBI:29991"/>
        <dbReference type="ChEBI" id="CHEBI:77875"/>
        <dbReference type="EC" id="1.4.3.16"/>
    </reaction>
    <physiologicalReaction direction="left-to-right" evidence="10">
        <dbReference type="Rhea" id="RHEA:25877"/>
    </physiologicalReaction>
</comment>
<dbReference type="PRINTS" id="PR00368">
    <property type="entry name" value="FADPNR"/>
</dbReference>
<comment type="cofactor">
    <cofactor evidence="1 13">
        <name>FAD</name>
        <dbReference type="ChEBI" id="CHEBI:57692"/>
    </cofactor>
</comment>
<comment type="similarity">
    <text evidence="3 13">Belongs to the FAD-dependent oxidoreductase 2 family. NadB subfamily.</text>
</comment>
<evidence type="ECO:0000256" key="6">
    <source>
        <dbReference type="ARBA" id="ARBA00022630"/>
    </source>
</evidence>
<dbReference type="AlphaFoldDB" id="A0A345JRJ6"/>
<keyword evidence="7 13" id="KW-0662">Pyridine nucleotide biosynthesis</keyword>
<dbReference type="PANTHER" id="PTHR42716">
    <property type="entry name" value="L-ASPARTATE OXIDASE"/>
    <property type="match status" value="1"/>
</dbReference>
<dbReference type="InterPro" id="IPR005288">
    <property type="entry name" value="NadB"/>
</dbReference>
<dbReference type="FunFam" id="3.90.700.10:FF:000002">
    <property type="entry name" value="L-aspartate oxidase"/>
    <property type="match status" value="1"/>
</dbReference>
<sequence length="503" mass="55901">MIIKKHDVAIIGGGLAGIVAAIELAEHNLDLAIIYDQKINHCASSYAQGGIAAIVSSDDSIESHVEDTYIASGKLAKLESITQVVKNSKTAITWLEKHGVEFDRKTNGEYSLHLEGGHSQARILHIKDYTGRAVIAKLYENLDSFKNISIYPEHNAIELIKKDNKCIGLYSYDSKYQVTKFITKKVILASGGASGLYKYVTNATAGSGNAMIMAYDIGCQLENLEFTQFHPTCFFARSVAPFLISEAIRGSGAVLETAKGVRIMKSVHQLQDLAPRDIVARQIYINMQAGREVYLNATHLNTSQWQQKFPYIYEKLLENNINPANDRIPVAPAAHYSCGGISVDNNSQTSIANLYAVGEVACTGLHGANRLASNSLLECIVYALAASEDILANIDDSFTECNQKLELFNSSSDYLQQLNQIRQLMWDSVGLVRRQAELRKAYQQLYLLEQSINTNTALGRYDYKLEAYRKIVKLAKLTLEQAIKRKQSVGSHFLIQNEEDNER</sequence>
<comment type="subcellular location">
    <subcellularLocation>
        <location evidence="13">Cytoplasm</location>
    </subcellularLocation>
</comment>
<comment type="function">
    <text evidence="13">Catalyzes the oxidation of L-aspartate to iminoaspartate.</text>
</comment>
<dbReference type="NCBIfam" id="TIGR00551">
    <property type="entry name" value="nadB"/>
    <property type="match status" value="1"/>
</dbReference>
<keyword evidence="8 13" id="KW-0274">FAD</keyword>
<keyword evidence="6 13" id="KW-0285">Flavoprotein</keyword>
<dbReference type="SUPFAM" id="SSF51905">
    <property type="entry name" value="FAD/NAD(P)-binding domain"/>
    <property type="match status" value="1"/>
</dbReference>
<evidence type="ECO:0000256" key="11">
    <source>
        <dbReference type="NCBIfam" id="TIGR00551"/>
    </source>
</evidence>
<name>A0A345JRJ6_9GAMM</name>
<dbReference type="EC" id="1.4.3.16" evidence="4 11"/>
<comment type="pathway">
    <text evidence="2 13">Cofactor biosynthesis; NAD(+) biosynthesis; iminoaspartate from L-aspartate (oxidase route): step 1/1.</text>
</comment>
<dbReference type="Gene3D" id="3.50.50.60">
    <property type="entry name" value="FAD/NAD(P)-binding domain"/>
    <property type="match status" value="1"/>
</dbReference>
<reference evidence="16 17" key="1">
    <citation type="submission" date="2017-07" db="EMBL/GenBank/DDBJ databases">
        <title>Complete genome sequences and comparative analysis of the novel pathogen Francisella opportunistica.</title>
        <authorList>
            <person name="Dietrich E.A."/>
            <person name="Kingry L.C."/>
            <person name="Petersen J.M."/>
        </authorList>
    </citation>
    <scope>NUCLEOTIDE SEQUENCE [LARGE SCALE GENOMIC DNA]</scope>
    <source>
        <strain evidence="16 17">14-2155</strain>
    </source>
</reference>
<keyword evidence="17" id="KW-1185">Reference proteome</keyword>
<dbReference type="SUPFAM" id="SSF56425">
    <property type="entry name" value="Succinate dehydrogenase/fumarate reductase flavoprotein, catalytic domain"/>
    <property type="match status" value="1"/>
</dbReference>
<evidence type="ECO:0000256" key="9">
    <source>
        <dbReference type="ARBA" id="ARBA00023002"/>
    </source>
</evidence>
<dbReference type="Gene3D" id="1.20.58.100">
    <property type="entry name" value="Fumarate reductase/succinate dehydrogenase flavoprotein-like, C-terminal domain"/>
    <property type="match status" value="1"/>
</dbReference>
<organism evidence="16 17">
    <name type="scientific">Francisella opportunistica</name>
    <dbReference type="NCBI Taxonomy" id="2016517"/>
    <lineage>
        <taxon>Bacteria</taxon>
        <taxon>Pseudomonadati</taxon>
        <taxon>Pseudomonadota</taxon>
        <taxon>Gammaproteobacteria</taxon>
        <taxon>Thiotrichales</taxon>
        <taxon>Francisellaceae</taxon>
        <taxon>Francisella</taxon>
    </lineage>
</organism>
<evidence type="ECO:0000259" key="14">
    <source>
        <dbReference type="Pfam" id="PF00890"/>
    </source>
</evidence>
<dbReference type="PIRSF" id="PIRSF000171">
    <property type="entry name" value="SDHA_APRA_LASPO"/>
    <property type="match status" value="1"/>
</dbReference>
<dbReference type="UniPathway" id="UPA00253">
    <property type="reaction ID" value="UER00326"/>
</dbReference>
<evidence type="ECO:0000313" key="16">
    <source>
        <dbReference type="EMBL" id="AXH29942.1"/>
    </source>
</evidence>
<dbReference type="GO" id="GO:0008734">
    <property type="term" value="F:L-aspartate oxidase activity"/>
    <property type="evidence" value="ECO:0007669"/>
    <property type="project" value="UniProtKB-UniRule"/>
</dbReference>
<dbReference type="SUPFAM" id="SSF46977">
    <property type="entry name" value="Succinate dehydrogenase/fumarate reductase flavoprotein C-terminal domain"/>
    <property type="match status" value="1"/>
</dbReference>
<dbReference type="InterPro" id="IPR036188">
    <property type="entry name" value="FAD/NAD-bd_sf"/>
</dbReference>
<feature type="domain" description="Fumarate reductase/succinate dehydrogenase flavoprotein-like C-terminal" evidence="15">
    <location>
        <begin position="420"/>
        <end position="493"/>
    </location>
</feature>
<dbReference type="KEGG" id="foo:CGC45_04760"/>
<feature type="domain" description="FAD-dependent oxidoreductase 2 FAD-binding" evidence="14">
    <location>
        <begin position="7"/>
        <end position="376"/>
    </location>
</feature>
<dbReference type="Pfam" id="PF02910">
    <property type="entry name" value="Succ_DH_flav_C"/>
    <property type="match status" value="1"/>
</dbReference>
<evidence type="ECO:0000259" key="15">
    <source>
        <dbReference type="Pfam" id="PF02910"/>
    </source>
</evidence>
<evidence type="ECO:0000256" key="8">
    <source>
        <dbReference type="ARBA" id="ARBA00022827"/>
    </source>
</evidence>
<dbReference type="GO" id="GO:0034628">
    <property type="term" value="P:'de novo' NAD+ biosynthetic process from L-aspartate"/>
    <property type="evidence" value="ECO:0007669"/>
    <property type="project" value="TreeGrafter"/>
</dbReference>
<dbReference type="Pfam" id="PF00890">
    <property type="entry name" value="FAD_binding_2"/>
    <property type="match status" value="1"/>
</dbReference>
<evidence type="ECO:0000256" key="7">
    <source>
        <dbReference type="ARBA" id="ARBA00022642"/>
    </source>
</evidence>
<gene>
    <name evidence="16" type="primary">nadB</name>
    <name evidence="16" type="ORF">CGC43_04775</name>
</gene>
<dbReference type="InterPro" id="IPR037099">
    <property type="entry name" value="Fum_R/Succ_DH_flav-like_C_sf"/>
</dbReference>
<dbReference type="OrthoDB" id="9806724at2"/>
<evidence type="ECO:0000256" key="10">
    <source>
        <dbReference type="ARBA" id="ARBA00048305"/>
    </source>
</evidence>
<dbReference type="RefSeq" id="WP_071629213.1">
    <property type="nucleotide sequence ID" value="NZ_CP022375.1"/>
</dbReference>
<dbReference type="PANTHER" id="PTHR42716:SF2">
    <property type="entry name" value="L-ASPARTATE OXIDASE, CHLOROPLASTIC"/>
    <property type="match status" value="1"/>
</dbReference>
<dbReference type="PRINTS" id="PR00411">
    <property type="entry name" value="PNDRDTASEI"/>
</dbReference>
<evidence type="ECO:0000256" key="4">
    <source>
        <dbReference type="ARBA" id="ARBA00012173"/>
    </source>
</evidence>
<accession>A0A345JRJ6</accession>
<dbReference type="Proteomes" id="UP000253862">
    <property type="component" value="Chromosome"/>
</dbReference>
<protein>
    <recommendedName>
        <fullName evidence="5 11">L-aspartate oxidase</fullName>
        <ecNumber evidence="4 11">1.4.3.16</ecNumber>
    </recommendedName>
</protein>
<evidence type="ECO:0000256" key="5">
    <source>
        <dbReference type="ARBA" id="ARBA00021901"/>
    </source>
</evidence>
<evidence type="ECO:0000256" key="3">
    <source>
        <dbReference type="ARBA" id="ARBA00008562"/>
    </source>
</evidence>
<dbReference type="InterPro" id="IPR027477">
    <property type="entry name" value="Succ_DH/fumarate_Rdtase_cat_sf"/>
</dbReference>
<dbReference type="InterPro" id="IPR003953">
    <property type="entry name" value="FAD-dep_OxRdtase_2_FAD-bd"/>
</dbReference>
<dbReference type="GO" id="GO:0005737">
    <property type="term" value="C:cytoplasm"/>
    <property type="evidence" value="ECO:0007669"/>
    <property type="project" value="UniProtKB-SubCell"/>
</dbReference>
<dbReference type="Gene3D" id="3.90.700.10">
    <property type="entry name" value="Succinate dehydrogenase/fumarate reductase flavoprotein, catalytic domain"/>
    <property type="match status" value="1"/>
</dbReference>
<dbReference type="InterPro" id="IPR015939">
    <property type="entry name" value="Fum_Rdtase/Succ_DH_flav-like_C"/>
</dbReference>